<sequence>MDKEDTENLGGLTVDLSNQKLRKVECAGTERKQAAVLILSDNEIQRLDNLESYSNLKQLFLVNNQIIRMFGVSHLVQLEVLDLSNNSLVTIEGLKDLKNLKELYLAKNRIKIIEHLNNNFDLEKLDLSDNNITHVSDISHLLNLKVLHLQGNKLTHLRQCEKNLPETIEVLTLHNNLICDLNEVSHLVNFNLLRELSFANNPCISFAEEKKPYIKNWCSSLIKLDGEPLDDIECLKAEWLYSQGRGRSFRPGEQRALVEYLINVCPIKPQNDEGEDFKKLKLILSKAQQHQKQLRDQLSTGNLSSQDFYKTPRKKKLVGICDRMVTSYQDFPVKNPWNSPDQMTRSLDSGMIRNSSPTAKGRRVRESHKMPLQTSTTFIPIPDTLMSPDICNAPFPTSNPRPSSLSSRMSHCSSRNSPHSTPESKRKNSTALLRKQNDTSSPYPTTKQGKLSSSRSSTPLGSSPGRALLSGRGSYTKELDEQCHVTSEEDDSEAAHNKAQRFLVNCQHKKNNQKRPIKKRWGAANEEIQKKSQVQQETIQRKAKVEEVDRTGPAWKAAICIQRRWRGYRARNLNGEVLAACKDIQLSRMQEYIAKVVTEMEAARVALEGNRKLQVLQMQAINTLWKKMITLQPTDTLENYDEHKTTLQDLMATCTNLNKQVEELQAMMRTMQQMPGQSAPIATQTEIVAVHTPLGDGKDCFPYSALSDVVEAEKNFSTAGKQVCSGDAFDERVNPVPDNESDVAEIYMSENIDDNSSDQEVFLISQQQGEKSLQYSSVKLSKPLLELSELTSDVPIGVNAAMKMADKEVTETCSIENGCDS</sequence>
<dbReference type="InterPro" id="IPR050576">
    <property type="entry name" value="Cilia_flagella_integrity"/>
</dbReference>
<evidence type="ECO:0000256" key="5">
    <source>
        <dbReference type="SAM" id="Coils"/>
    </source>
</evidence>
<dbReference type="PROSITE" id="PS50096">
    <property type="entry name" value="IQ"/>
    <property type="match status" value="1"/>
</dbReference>
<evidence type="ECO:0000313" key="7">
    <source>
        <dbReference type="EMBL" id="KAK6637186.1"/>
    </source>
</evidence>
<feature type="compositionally biased region" description="Low complexity" evidence="6">
    <location>
        <begin position="398"/>
        <end position="418"/>
    </location>
</feature>
<accession>A0ABR1B6Y8</accession>
<dbReference type="InterPro" id="IPR000048">
    <property type="entry name" value="IQ_motif_EF-hand-BS"/>
</dbReference>
<keyword evidence="2" id="KW-0433">Leucine-rich repeat</keyword>
<dbReference type="Pfam" id="PF14580">
    <property type="entry name" value="LRR_9"/>
    <property type="match status" value="1"/>
</dbReference>
<dbReference type="Proteomes" id="UP001359485">
    <property type="component" value="Unassembled WGS sequence"/>
</dbReference>
<feature type="region of interest" description="Disordered" evidence="6">
    <location>
        <begin position="336"/>
        <end position="370"/>
    </location>
</feature>
<dbReference type="InterPro" id="IPR001611">
    <property type="entry name" value="Leu-rich_rpt"/>
</dbReference>
<feature type="compositionally biased region" description="Polar residues" evidence="6">
    <location>
        <begin position="438"/>
        <end position="450"/>
    </location>
</feature>
<feature type="region of interest" description="Disordered" evidence="6">
    <location>
        <begin position="390"/>
        <end position="471"/>
    </location>
</feature>
<gene>
    <name evidence="7" type="ORF">RUM44_007600</name>
</gene>
<feature type="coiled-coil region" evidence="5">
    <location>
        <begin position="640"/>
        <end position="674"/>
    </location>
</feature>
<organism evidence="7 8">
    <name type="scientific">Polyplax serrata</name>
    <name type="common">Common mouse louse</name>
    <dbReference type="NCBI Taxonomy" id="468196"/>
    <lineage>
        <taxon>Eukaryota</taxon>
        <taxon>Metazoa</taxon>
        <taxon>Ecdysozoa</taxon>
        <taxon>Arthropoda</taxon>
        <taxon>Hexapoda</taxon>
        <taxon>Insecta</taxon>
        <taxon>Pterygota</taxon>
        <taxon>Neoptera</taxon>
        <taxon>Paraneoptera</taxon>
        <taxon>Psocodea</taxon>
        <taxon>Troctomorpha</taxon>
        <taxon>Phthiraptera</taxon>
        <taxon>Anoplura</taxon>
        <taxon>Polyplacidae</taxon>
        <taxon>Polyplax</taxon>
    </lineage>
</organism>
<dbReference type="SUPFAM" id="SSF52058">
    <property type="entry name" value="L domain-like"/>
    <property type="match status" value="1"/>
</dbReference>
<dbReference type="InterPro" id="IPR032675">
    <property type="entry name" value="LRR_dom_sf"/>
</dbReference>
<evidence type="ECO:0000256" key="1">
    <source>
        <dbReference type="ARBA" id="ARBA00003843"/>
    </source>
</evidence>
<dbReference type="PANTHER" id="PTHR45973">
    <property type="entry name" value="PROTEIN PHOSPHATASE 1 REGULATORY SUBUNIT SDS22-RELATED"/>
    <property type="match status" value="1"/>
</dbReference>
<dbReference type="EMBL" id="JAWJWF010000002">
    <property type="protein sequence ID" value="KAK6637186.1"/>
    <property type="molecule type" value="Genomic_DNA"/>
</dbReference>
<dbReference type="InterPro" id="IPR003591">
    <property type="entry name" value="Leu-rich_rpt_typical-subtyp"/>
</dbReference>
<feature type="compositionally biased region" description="Polar residues" evidence="6">
    <location>
        <begin position="336"/>
        <end position="358"/>
    </location>
</feature>
<protein>
    <recommendedName>
        <fullName evidence="4">Dynein axonemal assembly factor 1 homolog</fullName>
    </recommendedName>
</protein>
<proteinExistence type="predicted"/>
<dbReference type="SMART" id="SM00369">
    <property type="entry name" value="LRR_TYP"/>
    <property type="match status" value="3"/>
</dbReference>
<keyword evidence="3" id="KW-0677">Repeat</keyword>
<dbReference type="Gene3D" id="3.80.10.10">
    <property type="entry name" value="Ribonuclease Inhibitor"/>
    <property type="match status" value="2"/>
</dbReference>
<dbReference type="PANTHER" id="PTHR45973:SF2">
    <property type="entry name" value="CENTROSOMAL PROTEIN OF 97 KDA"/>
    <property type="match status" value="1"/>
</dbReference>
<comment type="caution">
    <text evidence="7">The sequence shown here is derived from an EMBL/GenBank/DDBJ whole genome shotgun (WGS) entry which is preliminary data.</text>
</comment>
<dbReference type="Pfam" id="PF00612">
    <property type="entry name" value="IQ"/>
    <property type="match status" value="1"/>
</dbReference>
<evidence type="ECO:0000313" key="8">
    <source>
        <dbReference type="Proteomes" id="UP001359485"/>
    </source>
</evidence>
<comment type="function">
    <text evidence="1">Cilium-specific protein required for cilia structures.</text>
</comment>
<name>A0ABR1B6Y8_POLSC</name>
<keyword evidence="8" id="KW-1185">Reference proteome</keyword>
<dbReference type="CDD" id="cd23767">
    <property type="entry name" value="IQCD"/>
    <property type="match status" value="1"/>
</dbReference>
<feature type="compositionally biased region" description="Low complexity" evidence="6">
    <location>
        <begin position="451"/>
        <end position="466"/>
    </location>
</feature>
<dbReference type="PROSITE" id="PS51450">
    <property type="entry name" value="LRR"/>
    <property type="match status" value="5"/>
</dbReference>
<evidence type="ECO:0000256" key="4">
    <source>
        <dbReference type="ARBA" id="ARBA00024433"/>
    </source>
</evidence>
<evidence type="ECO:0000256" key="3">
    <source>
        <dbReference type="ARBA" id="ARBA00022737"/>
    </source>
</evidence>
<evidence type="ECO:0000256" key="6">
    <source>
        <dbReference type="SAM" id="MobiDB-lite"/>
    </source>
</evidence>
<reference evidence="7 8" key="1">
    <citation type="submission" date="2023-09" db="EMBL/GenBank/DDBJ databases">
        <title>Genomes of two closely related lineages of the louse Polyplax serrata with different host specificities.</title>
        <authorList>
            <person name="Martinu J."/>
            <person name="Tarabai H."/>
            <person name="Stefka J."/>
            <person name="Hypsa V."/>
        </authorList>
    </citation>
    <scope>NUCLEOTIDE SEQUENCE [LARGE SCALE GENOMIC DNA]</scope>
    <source>
        <strain evidence="7">98ZLc_SE</strain>
    </source>
</reference>
<dbReference type="SMART" id="SM00365">
    <property type="entry name" value="LRR_SD22"/>
    <property type="match status" value="5"/>
</dbReference>
<keyword evidence="5" id="KW-0175">Coiled coil</keyword>
<evidence type="ECO:0000256" key="2">
    <source>
        <dbReference type="ARBA" id="ARBA00022614"/>
    </source>
</evidence>